<accession>A0A2P5ATX9</accession>
<organism evidence="1 2">
    <name type="scientific">Trema orientale</name>
    <name type="common">Charcoal tree</name>
    <name type="synonym">Celtis orientalis</name>
    <dbReference type="NCBI Taxonomy" id="63057"/>
    <lineage>
        <taxon>Eukaryota</taxon>
        <taxon>Viridiplantae</taxon>
        <taxon>Streptophyta</taxon>
        <taxon>Embryophyta</taxon>
        <taxon>Tracheophyta</taxon>
        <taxon>Spermatophyta</taxon>
        <taxon>Magnoliopsida</taxon>
        <taxon>eudicotyledons</taxon>
        <taxon>Gunneridae</taxon>
        <taxon>Pentapetalae</taxon>
        <taxon>rosids</taxon>
        <taxon>fabids</taxon>
        <taxon>Rosales</taxon>
        <taxon>Cannabaceae</taxon>
        <taxon>Trema</taxon>
    </lineage>
</organism>
<dbReference type="InParanoid" id="A0A2P5ATX9"/>
<evidence type="ECO:0000313" key="1">
    <source>
        <dbReference type="EMBL" id="PON40007.1"/>
    </source>
</evidence>
<proteinExistence type="predicted"/>
<name>A0A2P5ATX9_TREOI</name>
<gene>
    <name evidence="1" type="ORF">TorRG33x02_341470</name>
</gene>
<evidence type="ECO:0000313" key="2">
    <source>
        <dbReference type="Proteomes" id="UP000237000"/>
    </source>
</evidence>
<reference evidence="2" key="1">
    <citation type="submission" date="2016-06" db="EMBL/GenBank/DDBJ databases">
        <title>Parallel loss of symbiosis genes in relatives of nitrogen-fixing non-legume Parasponia.</title>
        <authorList>
            <person name="Van Velzen R."/>
            <person name="Holmer R."/>
            <person name="Bu F."/>
            <person name="Rutten L."/>
            <person name="Van Zeijl A."/>
            <person name="Liu W."/>
            <person name="Santuari L."/>
            <person name="Cao Q."/>
            <person name="Sharma T."/>
            <person name="Shen D."/>
            <person name="Roswanjaya Y."/>
            <person name="Wardhani T."/>
            <person name="Kalhor M.S."/>
            <person name="Jansen J."/>
            <person name="Van den Hoogen J."/>
            <person name="Gungor B."/>
            <person name="Hartog M."/>
            <person name="Hontelez J."/>
            <person name="Verver J."/>
            <person name="Yang W.-C."/>
            <person name="Schijlen E."/>
            <person name="Repin R."/>
            <person name="Schilthuizen M."/>
            <person name="Schranz E."/>
            <person name="Heidstra R."/>
            <person name="Miyata K."/>
            <person name="Fedorova E."/>
            <person name="Kohlen W."/>
            <person name="Bisseling T."/>
            <person name="Smit S."/>
            <person name="Geurts R."/>
        </authorList>
    </citation>
    <scope>NUCLEOTIDE SEQUENCE [LARGE SCALE GENOMIC DNA]</scope>
    <source>
        <strain evidence="2">cv. RG33-2</strain>
    </source>
</reference>
<protein>
    <submittedName>
        <fullName evidence="1">Uncharacterized protein</fullName>
    </submittedName>
</protein>
<dbReference type="AlphaFoldDB" id="A0A2P5ATX9"/>
<keyword evidence="2" id="KW-1185">Reference proteome</keyword>
<dbReference type="Proteomes" id="UP000237000">
    <property type="component" value="Unassembled WGS sequence"/>
</dbReference>
<sequence length="122" mass="13678">MELLPLMAEASVPLCYHQLHHHHNHQHHRFLKTPPEGRRVAAIDLTGDDSFAITAEAVSGGEVARTDYGMYNDVVLTGYIHDPNVVVVVVVVKVSKAHVSLPRVVKKEDEAMLLGRWFYIQS</sequence>
<comment type="caution">
    <text evidence="1">The sequence shown here is derived from an EMBL/GenBank/DDBJ whole genome shotgun (WGS) entry which is preliminary data.</text>
</comment>
<dbReference type="EMBL" id="JXTC01000700">
    <property type="protein sequence ID" value="PON40007.1"/>
    <property type="molecule type" value="Genomic_DNA"/>
</dbReference>